<sequence length="205" mass="22040">MKILSITLGRSRTLPGKSTRTGFFKEPVAGPVLVDRDGLVGDAVLNRKHHGGPDQALYLEGSVTLDWWRQTLGLPLPPGSFGENLVIEGLDNRDLAVGDRLECADVVLEITAPRTPCATFAAAMDRPAIVREYWKAARPGAYARVVSGGYLTLGAVVTHAAFAGDRPPLADLMLPPGKRLDAVERARLLALPLASRWRQKLGAKG</sequence>
<dbReference type="InterPro" id="IPR011037">
    <property type="entry name" value="Pyrv_Knase-like_insert_dom_sf"/>
</dbReference>
<dbReference type="SUPFAM" id="SSF50800">
    <property type="entry name" value="PK beta-barrel domain-like"/>
    <property type="match status" value="1"/>
</dbReference>
<dbReference type="InterPro" id="IPR052353">
    <property type="entry name" value="Benzoxazolinone_Detox_Enz"/>
</dbReference>
<accession>A0ABU0IJD4</accession>
<reference evidence="2 3" key="1">
    <citation type="submission" date="2023-07" db="EMBL/GenBank/DDBJ databases">
        <title>Genomic Encyclopedia of Type Strains, Phase IV (KMG-IV): sequencing the most valuable type-strain genomes for metagenomic binning, comparative biology and taxonomic classification.</title>
        <authorList>
            <person name="Goeker M."/>
        </authorList>
    </citation>
    <scope>NUCLEOTIDE SEQUENCE [LARGE SCALE GENOMIC DNA]</scope>
    <source>
        <strain evidence="2 3">DSM 100301</strain>
    </source>
</reference>
<dbReference type="PANTHER" id="PTHR30212">
    <property type="entry name" value="PROTEIN YIIM"/>
    <property type="match status" value="1"/>
</dbReference>
<dbReference type="EMBL" id="JAUSWH010000031">
    <property type="protein sequence ID" value="MDQ0458370.1"/>
    <property type="molecule type" value="Genomic_DNA"/>
</dbReference>
<dbReference type="Pfam" id="PF03473">
    <property type="entry name" value="MOSC"/>
    <property type="match status" value="1"/>
</dbReference>
<dbReference type="Gene3D" id="2.40.33.20">
    <property type="entry name" value="PK beta-barrel domain-like"/>
    <property type="match status" value="1"/>
</dbReference>
<name>A0ABU0IJD4_9HYPH</name>
<evidence type="ECO:0000313" key="2">
    <source>
        <dbReference type="EMBL" id="MDQ0458370.1"/>
    </source>
</evidence>
<organism evidence="2 3">
    <name type="scientific">Rhizobium paknamense</name>
    <dbReference type="NCBI Taxonomy" id="1206817"/>
    <lineage>
        <taxon>Bacteria</taxon>
        <taxon>Pseudomonadati</taxon>
        <taxon>Pseudomonadota</taxon>
        <taxon>Alphaproteobacteria</taxon>
        <taxon>Hyphomicrobiales</taxon>
        <taxon>Rhizobiaceae</taxon>
        <taxon>Rhizobium/Agrobacterium group</taxon>
        <taxon>Rhizobium</taxon>
    </lineage>
</organism>
<dbReference type="PROSITE" id="PS51340">
    <property type="entry name" value="MOSC"/>
    <property type="match status" value="1"/>
</dbReference>
<comment type="caution">
    <text evidence="2">The sequence shown here is derived from an EMBL/GenBank/DDBJ whole genome shotgun (WGS) entry which is preliminary data.</text>
</comment>
<evidence type="ECO:0000313" key="3">
    <source>
        <dbReference type="Proteomes" id="UP001235269"/>
    </source>
</evidence>
<dbReference type="InterPro" id="IPR005302">
    <property type="entry name" value="MoCF_Sase_C"/>
</dbReference>
<dbReference type="Proteomes" id="UP001235269">
    <property type="component" value="Unassembled WGS sequence"/>
</dbReference>
<proteinExistence type="predicted"/>
<protein>
    <submittedName>
        <fullName evidence="2">MOSC domain-containing protein YiiM</fullName>
    </submittedName>
</protein>
<keyword evidence="3" id="KW-1185">Reference proteome</keyword>
<dbReference type="RefSeq" id="WP_307160448.1">
    <property type="nucleotide sequence ID" value="NZ_JAUSWH010000031.1"/>
</dbReference>
<evidence type="ECO:0000259" key="1">
    <source>
        <dbReference type="PROSITE" id="PS51340"/>
    </source>
</evidence>
<feature type="domain" description="MOSC" evidence="1">
    <location>
        <begin position="26"/>
        <end position="160"/>
    </location>
</feature>
<dbReference type="PANTHER" id="PTHR30212:SF2">
    <property type="entry name" value="PROTEIN YIIM"/>
    <property type="match status" value="1"/>
</dbReference>
<gene>
    <name evidence="2" type="ORF">QO005_004732</name>
</gene>